<accession>A0A6N6RHI0</accession>
<evidence type="ECO:0000313" key="2">
    <source>
        <dbReference type="EMBL" id="KAB2813763.1"/>
    </source>
</evidence>
<dbReference type="SUPFAM" id="SSF74653">
    <property type="entry name" value="TolA/TonB C-terminal domain"/>
    <property type="match status" value="1"/>
</dbReference>
<reference evidence="2 3" key="1">
    <citation type="submission" date="2019-09" db="EMBL/GenBank/DDBJ databases">
        <title>Genomes of family Cryomorphaceae.</title>
        <authorList>
            <person name="Bowman J.P."/>
        </authorList>
    </citation>
    <scope>NUCLEOTIDE SEQUENCE [LARGE SCALE GENOMIC DNA]</scope>
    <source>
        <strain evidence="2 3">LMG 25704</strain>
    </source>
</reference>
<evidence type="ECO:0008006" key="4">
    <source>
        <dbReference type="Google" id="ProtNLM"/>
    </source>
</evidence>
<evidence type="ECO:0000256" key="1">
    <source>
        <dbReference type="SAM" id="Phobius"/>
    </source>
</evidence>
<dbReference type="OrthoDB" id="1191002at2"/>
<sequence length="232" mass="26455">MARKESSASLERYRVTFFMVGLVLALVAALTTLEWTFIDKEVAVLPPAPRDTDVVTIIPQTYRQQREVPKETNYDQVNDEIFTNYEEPSFVDTKTDLGLGDDDQYAVIEPIPGIDYTIPVDEFALSRLPIYSGCETVSADDRTECMRESLRQQIQEKLKIDDFNVPYTTTVYIEFVVDTQGKISSVQVLRAPSAHIEIQLKEIMMNLPPFMPGQRNGHDQAVKLYLPVRLSR</sequence>
<name>A0A6N6RHI0_9FLAO</name>
<protein>
    <recommendedName>
        <fullName evidence="4">TonB C-terminal domain-containing protein</fullName>
    </recommendedName>
</protein>
<evidence type="ECO:0000313" key="3">
    <source>
        <dbReference type="Proteomes" id="UP000468650"/>
    </source>
</evidence>
<dbReference type="Gene3D" id="3.30.1150.10">
    <property type="match status" value="1"/>
</dbReference>
<gene>
    <name evidence="2" type="ORF">F8C67_06280</name>
</gene>
<keyword evidence="1" id="KW-0472">Membrane</keyword>
<dbReference type="RefSeq" id="WP_151666965.1">
    <property type="nucleotide sequence ID" value="NZ_WBVO01000003.1"/>
</dbReference>
<organism evidence="2 3">
    <name type="scientific">Phaeocystidibacter luteus</name>
    <dbReference type="NCBI Taxonomy" id="911197"/>
    <lineage>
        <taxon>Bacteria</taxon>
        <taxon>Pseudomonadati</taxon>
        <taxon>Bacteroidota</taxon>
        <taxon>Flavobacteriia</taxon>
        <taxon>Flavobacteriales</taxon>
        <taxon>Phaeocystidibacteraceae</taxon>
        <taxon>Phaeocystidibacter</taxon>
    </lineage>
</organism>
<proteinExistence type="predicted"/>
<keyword evidence="1" id="KW-1133">Transmembrane helix</keyword>
<feature type="transmembrane region" description="Helical" evidence="1">
    <location>
        <begin position="12"/>
        <end position="33"/>
    </location>
</feature>
<comment type="caution">
    <text evidence="2">The sequence shown here is derived from an EMBL/GenBank/DDBJ whole genome shotgun (WGS) entry which is preliminary data.</text>
</comment>
<keyword evidence="3" id="KW-1185">Reference proteome</keyword>
<dbReference type="EMBL" id="WBVO01000003">
    <property type="protein sequence ID" value="KAB2813763.1"/>
    <property type="molecule type" value="Genomic_DNA"/>
</dbReference>
<dbReference type="Proteomes" id="UP000468650">
    <property type="component" value="Unassembled WGS sequence"/>
</dbReference>
<dbReference type="AlphaFoldDB" id="A0A6N6RHI0"/>
<keyword evidence="1" id="KW-0812">Transmembrane</keyword>